<dbReference type="AlphaFoldDB" id="X0YNZ2"/>
<proteinExistence type="predicted"/>
<name>X0YNZ2_9ZZZZ</name>
<comment type="caution">
    <text evidence="1">The sequence shown here is derived from an EMBL/GenBank/DDBJ whole genome shotgun (WGS) entry which is preliminary data.</text>
</comment>
<feature type="non-terminal residue" evidence="1">
    <location>
        <position position="54"/>
    </location>
</feature>
<protein>
    <recommendedName>
        <fullName evidence="2">Acriflavin resistance protein</fullName>
    </recommendedName>
</protein>
<reference evidence="1" key="1">
    <citation type="journal article" date="2014" name="Front. Microbiol.">
        <title>High frequency of phylogenetically diverse reductive dehalogenase-homologous genes in deep subseafloor sedimentary metagenomes.</title>
        <authorList>
            <person name="Kawai M."/>
            <person name="Futagami T."/>
            <person name="Toyoda A."/>
            <person name="Takaki Y."/>
            <person name="Nishi S."/>
            <person name="Hori S."/>
            <person name="Arai W."/>
            <person name="Tsubouchi T."/>
            <person name="Morono Y."/>
            <person name="Uchiyama I."/>
            <person name="Ito T."/>
            <person name="Fujiyama A."/>
            <person name="Inagaki F."/>
            <person name="Takami H."/>
        </authorList>
    </citation>
    <scope>NUCLEOTIDE SEQUENCE</scope>
    <source>
        <strain evidence="1">Expedition CK06-06</strain>
    </source>
</reference>
<gene>
    <name evidence="1" type="ORF">S01H1_77311</name>
</gene>
<evidence type="ECO:0008006" key="2">
    <source>
        <dbReference type="Google" id="ProtNLM"/>
    </source>
</evidence>
<organism evidence="1">
    <name type="scientific">marine sediment metagenome</name>
    <dbReference type="NCBI Taxonomy" id="412755"/>
    <lineage>
        <taxon>unclassified sequences</taxon>
        <taxon>metagenomes</taxon>
        <taxon>ecological metagenomes</taxon>
    </lineage>
</organism>
<evidence type="ECO:0000313" key="1">
    <source>
        <dbReference type="EMBL" id="GAG50178.1"/>
    </source>
</evidence>
<accession>X0YNZ2</accession>
<sequence length="54" mass="6217">MWYLTRLALRNRAVTIFLAALLAGASIWATFQLKLELIPNIELPFRIVITVYPD</sequence>
<dbReference type="EMBL" id="BARS01051951">
    <property type="protein sequence ID" value="GAG50178.1"/>
    <property type="molecule type" value="Genomic_DNA"/>
</dbReference>